<dbReference type="Gene3D" id="3.40.50.10350">
    <property type="entry name" value="Glycerate kinase, domain 1"/>
    <property type="match status" value="1"/>
</dbReference>
<evidence type="ECO:0000256" key="1">
    <source>
        <dbReference type="ARBA" id="ARBA00006284"/>
    </source>
</evidence>
<organism evidence="5 6">
    <name type="scientific">Roseivirga misakiensis</name>
    <dbReference type="NCBI Taxonomy" id="1563681"/>
    <lineage>
        <taxon>Bacteria</taxon>
        <taxon>Pseudomonadati</taxon>
        <taxon>Bacteroidota</taxon>
        <taxon>Cytophagia</taxon>
        <taxon>Cytophagales</taxon>
        <taxon>Roseivirgaceae</taxon>
        <taxon>Roseivirga</taxon>
    </lineage>
</organism>
<gene>
    <name evidence="5" type="ORF">BFP71_07225</name>
</gene>
<dbReference type="Gene3D" id="3.90.1510.10">
    <property type="entry name" value="Glycerate kinase, domain 2"/>
    <property type="match status" value="1"/>
</dbReference>
<keyword evidence="6" id="KW-1185">Reference proteome</keyword>
<dbReference type="EMBL" id="MDGQ01000004">
    <property type="protein sequence ID" value="OEK05899.1"/>
    <property type="molecule type" value="Genomic_DNA"/>
</dbReference>
<evidence type="ECO:0000256" key="4">
    <source>
        <dbReference type="PIRNR" id="PIRNR006078"/>
    </source>
</evidence>
<sequence length="365" mass="38856">MQVLVCPDKFKGSLSANEVCNAIEKGIKRYSKDIDVVKLPLADGGEGTLDLLEQHMSLERINLVVNDPLFRPISTYYLKDQTRAFIEMSKASGLQLLKDHERNPLNTSSFGTGELIAHALGQNVTEIYLLIGGSATNDGGAGMAEALGFQFITKDGMASKVAGGSLNRLTQVDPSKADQRIENVKFTVLSDVQNVLTGSNGASYVYGAQKGANEIAIEKLDAGLANLASILENGHELHPGAGAAGGLGYGAMSFLKAELVSGIEAIMDVVDFFEYAKDADLIITGEGKMDNQTSEGKVVSGVIQFGKNNNIPIGILCGVFESDNALGSSEMILQISDLAQNIDDAMTNASQYLETLAFQMISDFV</sequence>
<dbReference type="InterPro" id="IPR018193">
    <property type="entry name" value="Glyc_kinase_flavodox-like_fold"/>
</dbReference>
<proteinExistence type="inferred from homology"/>
<dbReference type="GO" id="GO:0031388">
    <property type="term" value="P:organic acid phosphorylation"/>
    <property type="evidence" value="ECO:0007669"/>
    <property type="project" value="UniProtKB-UniRule"/>
</dbReference>
<dbReference type="PIRSF" id="PIRSF006078">
    <property type="entry name" value="GlxK"/>
    <property type="match status" value="1"/>
</dbReference>
<dbReference type="NCBIfam" id="TIGR00045">
    <property type="entry name" value="glycerate kinase"/>
    <property type="match status" value="1"/>
</dbReference>
<comment type="caution">
    <text evidence="5">The sequence shown here is derived from an EMBL/GenBank/DDBJ whole genome shotgun (WGS) entry which is preliminary data.</text>
</comment>
<name>A0A1E5T3D7_9BACT</name>
<dbReference type="RefSeq" id="WP_069834817.1">
    <property type="nucleotide sequence ID" value="NZ_MDGQ01000004.1"/>
</dbReference>
<keyword evidence="3 4" id="KW-0418">Kinase</keyword>
<dbReference type="PANTHER" id="PTHR21599">
    <property type="entry name" value="GLYCERATE KINASE"/>
    <property type="match status" value="1"/>
</dbReference>
<evidence type="ECO:0008006" key="7">
    <source>
        <dbReference type="Google" id="ProtNLM"/>
    </source>
</evidence>
<accession>A0A1E5T3D7</accession>
<reference evidence="5 6" key="1">
    <citation type="submission" date="2016-08" db="EMBL/GenBank/DDBJ databases">
        <title>Draft genome of Fabibacter sp. strain SK-8.</title>
        <authorList>
            <person name="Wong S.-K."/>
            <person name="Hamasaki K."/>
            <person name="Yoshizawa S."/>
        </authorList>
    </citation>
    <scope>NUCLEOTIDE SEQUENCE [LARGE SCALE GENOMIC DNA]</scope>
    <source>
        <strain evidence="5 6">SK-8</strain>
    </source>
</reference>
<evidence type="ECO:0000256" key="3">
    <source>
        <dbReference type="ARBA" id="ARBA00022777"/>
    </source>
</evidence>
<evidence type="ECO:0000256" key="2">
    <source>
        <dbReference type="ARBA" id="ARBA00022679"/>
    </source>
</evidence>
<dbReference type="SUPFAM" id="SSF110738">
    <property type="entry name" value="Glycerate kinase I"/>
    <property type="match status" value="1"/>
</dbReference>
<dbReference type="AlphaFoldDB" id="A0A1E5T3D7"/>
<dbReference type="Pfam" id="PF02595">
    <property type="entry name" value="Gly_kinase"/>
    <property type="match status" value="1"/>
</dbReference>
<dbReference type="InterPro" id="IPR036129">
    <property type="entry name" value="Glycerate_kinase_sf"/>
</dbReference>
<dbReference type="PANTHER" id="PTHR21599:SF0">
    <property type="entry name" value="GLYCERATE KINASE"/>
    <property type="match status" value="1"/>
</dbReference>
<dbReference type="InterPro" id="IPR018197">
    <property type="entry name" value="Glycerate_kinase_RE-like"/>
</dbReference>
<dbReference type="STRING" id="1563681.BFP71_07225"/>
<dbReference type="OrthoDB" id="9774290at2"/>
<dbReference type="GO" id="GO:0008887">
    <property type="term" value="F:glycerate kinase activity"/>
    <property type="evidence" value="ECO:0007669"/>
    <property type="project" value="UniProtKB-UniRule"/>
</dbReference>
<comment type="similarity">
    <text evidence="1 4">Belongs to the glycerate kinase type-1 family.</text>
</comment>
<keyword evidence="2 4" id="KW-0808">Transferase</keyword>
<evidence type="ECO:0000313" key="5">
    <source>
        <dbReference type="EMBL" id="OEK05899.1"/>
    </source>
</evidence>
<dbReference type="InterPro" id="IPR004381">
    <property type="entry name" value="Glycerate_kinase"/>
</dbReference>
<evidence type="ECO:0000313" key="6">
    <source>
        <dbReference type="Proteomes" id="UP000095552"/>
    </source>
</evidence>
<dbReference type="Proteomes" id="UP000095552">
    <property type="component" value="Unassembled WGS sequence"/>
</dbReference>
<protein>
    <recommendedName>
        <fullName evidence="7">Glycerate kinase</fullName>
    </recommendedName>
</protein>